<reference evidence="1" key="2">
    <citation type="submission" date="2020-11" db="EMBL/GenBank/DDBJ databases">
        <authorList>
            <person name="McCartney M.A."/>
            <person name="Auch B."/>
            <person name="Kono T."/>
            <person name="Mallez S."/>
            <person name="Becker A."/>
            <person name="Gohl D.M."/>
            <person name="Silverstein K.A.T."/>
            <person name="Koren S."/>
            <person name="Bechman K.B."/>
            <person name="Herman A."/>
            <person name="Abrahante J.E."/>
            <person name="Garbe J."/>
        </authorList>
    </citation>
    <scope>NUCLEOTIDE SEQUENCE</scope>
    <source>
        <strain evidence="1">Duluth1</strain>
        <tissue evidence="1">Whole animal</tissue>
    </source>
</reference>
<sequence>MAEKHNTVSDDVVEYFLFPRLSDLSDESKNEDNLNELLVKYLTTLSPDLIDVIWQNEGFQLSAVSDSGALPAHFIGQTNFGENIEDEWYIVYLLYQLTLRFPGLVARVHDTDEEFLLIEAADALPKWLNPETAENRVYIYNGELHIIPIPQSPSDVAKFPHAVTSIRDAIECIRKYPEQTRAACNVQILINNRINKFPGLVKDHKHYTHCYIPAVMAAILDEKPDLLAPAVRAFYYRDPIDLKCCRTFTYFRPGTRILHRTCMTRCLYAQLVHQSFQPDKRSGWIMPSTSSPKFRSHDLGMKLAHGFEILCHKAAEDGHSTPTNENVPTNNSRWQQYLKSLQKNNYFRGELEGSALYKKLLDDALKFYRVNMVKGVRRPDVGSQILHLVKTLNVDVEQRRLAEQDLPPPDDDSWITLTTETLDAMLSERGGNLDNVDDPDGVFNIGKVADSMNAFVKKISSVDGAEFPG</sequence>
<organism evidence="1 2">
    <name type="scientific">Dreissena polymorpha</name>
    <name type="common">Zebra mussel</name>
    <name type="synonym">Mytilus polymorpha</name>
    <dbReference type="NCBI Taxonomy" id="45954"/>
    <lineage>
        <taxon>Eukaryota</taxon>
        <taxon>Metazoa</taxon>
        <taxon>Spiralia</taxon>
        <taxon>Lophotrochozoa</taxon>
        <taxon>Mollusca</taxon>
        <taxon>Bivalvia</taxon>
        <taxon>Autobranchia</taxon>
        <taxon>Heteroconchia</taxon>
        <taxon>Euheterodonta</taxon>
        <taxon>Imparidentia</taxon>
        <taxon>Neoheterodontei</taxon>
        <taxon>Myida</taxon>
        <taxon>Dreissenoidea</taxon>
        <taxon>Dreissenidae</taxon>
        <taxon>Dreissena</taxon>
    </lineage>
</organism>
<reference evidence="1" key="1">
    <citation type="journal article" date="2019" name="bioRxiv">
        <title>The Genome of the Zebra Mussel, Dreissena polymorpha: A Resource for Invasive Species Research.</title>
        <authorList>
            <person name="McCartney M.A."/>
            <person name="Auch B."/>
            <person name="Kono T."/>
            <person name="Mallez S."/>
            <person name="Zhang Y."/>
            <person name="Obille A."/>
            <person name="Becker A."/>
            <person name="Abrahante J.E."/>
            <person name="Garbe J."/>
            <person name="Badalamenti J.P."/>
            <person name="Herman A."/>
            <person name="Mangelson H."/>
            <person name="Liachko I."/>
            <person name="Sullivan S."/>
            <person name="Sone E.D."/>
            <person name="Koren S."/>
            <person name="Silverstein K.A.T."/>
            <person name="Beckman K.B."/>
            <person name="Gohl D.M."/>
        </authorList>
    </citation>
    <scope>NUCLEOTIDE SEQUENCE</scope>
    <source>
        <strain evidence="1">Duluth1</strain>
        <tissue evidence="1">Whole animal</tissue>
    </source>
</reference>
<evidence type="ECO:0000313" key="2">
    <source>
        <dbReference type="Proteomes" id="UP000828390"/>
    </source>
</evidence>
<accession>A0A9D4LS53</accession>
<name>A0A9D4LS53_DREPO</name>
<dbReference type="Proteomes" id="UP000828390">
    <property type="component" value="Unassembled WGS sequence"/>
</dbReference>
<evidence type="ECO:0008006" key="3">
    <source>
        <dbReference type="Google" id="ProtNLM"/>
    </source>
</evidence>
<dbReference type="InterPro" id="IPR010770">
    <property type="entry name" value="Ecd"/>
</dbReference>
<dbReference type="AlphaFoldDB" id="A0A9D4LS53"/>
<protein>
    <recommendedName>
        <fullName evidence="3">Protein ecdysoneless</fullName>
    </recommendedName>
</protein>
<dbReference type="PANTHER" id="PTHR13060">
    <property type="entry name" value="SGT1 PROTEIN HSGT1 SUPPRESSOR OF GCR2"/>
    <property type="match status" value="1"/>
</dbReference>
<dbReference type="GO" id="GO:0005634">
    <property type="term" value="C:nucleus"/>
    <property type="evidence" value="ECO:0007669"/>
    <property type="project" value="TreeGrafter"/>
</dbReference>
<dbReference type="PANTHER" id="PTHR13060:SF0">
    <property type="entry name" value="PROTEIN ECDYSONELESS HOMOLOG"/>
    <property type="match status" value="1"/>
</dbReference>
<gene>
    <name evidence="1" type="ORF">DPMN_026038</name>
</gene>
<proteinExistence type="predicted"/>
<dbReference type="Pfam" id="PF07093">
    <property type="entry name" value="SGT1"/>
    <property type="match status" value="1"/>
</dbReference>
<comment type="caution">
    <text evidence="1">The sequence shown here is derived from an EMBL/GenBank/DDBJ whole genome shotgun (WGS) entry which is preliminary data.</text>
</comment>
<evidence type="ECO:0000313" key="1">
    <source>
        <dbReference type="EMBL" id="KAH3863061.1"/>
    </source>
</evidence>
<keyword evidence="2" id="KW-1185">Reference proteome</keyword>
<dbReference type="EMBL" id="JAIWYP010000002">
    <property type="protein sequence ID" value="KAH3863061.1"/>
    <property type="molecule type" value="Genomic_DNA"/>
</dbReference>